<evidence type="ECO:0000256" key="4">
    <source>
        <dbReference type="ARBA" id="ARBA00069124"/>
    </source>
</evidence>
<keyword evidence="3" id="KW-0068">Autocatalytic cleavage</keyword>
<dbReference type="HOGENOM" id="CLU_021603_1_0_10"/>
<dbReference type="AlphaFoldDB" id="A0A0C5WAY0"/>
<evidence type="ECO:0000256" key="7">
    <source>
        <dbReference type="PIRSR" id="PIRSR600246-3"/>
    </source>
</evidence>
<dbReference type="Pfam" id="PF01112">
    <property type="entry name" value="Asparaginase_2"/>
    <property type="match status" value="1"/>
</dbReference>
<dbReference type="InterPro" id="IPR000246">
    <property type="entry name" value="Peptidase_T2"/>
</dbReference>
<dbReference type="InterPro" id="IPR029055">
    <property type="entry name" value="Ntn_hydrolases_N"/>
</dbReference>
<dbReference type="GO" id="GO:0016811">
    <property type="term" value="F:hydrolase activity, acting on carbon-nitrogen (but not peptide) bonds, in linear amides"/>
    <property type="evidence" value="ECO:0007669"/>
    <property type="project" value="UniProtKB-ARBA"/>
</dbReference>
<dbReference type="RefSeq" id="WP_044638951.1">
    <property type="nucleotide sequence ID" value="NZ_CP007202.1"/>
</dbReference>
<dbReference type="GO" id="GO:0006508">
    <property type="term" value="P:proteolysis"/>
    <property type="evidence" value="ECO:0007669"/>
    <property type="project" value="UniProtKB-KW"/>
</dbReference>
<reference evidence="8 9" key="1">
    <citation type="submission" date="2014-02" db="EMBL/GenBank/DDBJ databases">
        <authorList>
            <person name="Young C.-C."/>
            <person name="Hameed A."/>
            <person name="Huang H.-C."/>
            <person name="Shahina M."/>
        </authorList>
    </citation>
    <scope>NUCLEOTIDE SEQUENCE [LARGE SCALE GENOMIC DNA]</scope>
    <source>
        <strain evidence="8 9">CC-SAMT-1</strain>
    </source>
</reference>
<organism evidence="8 9">
    <name type="scientific">Siansivirga zeaxanthinifaciens CC-SAMT-1</name>
    <dbReference type="NCBI Taxonomy" id="1454006"/>
    <lineage>
        <taxon>Bacteria</taxon>
        <taxon>Pseudomonadati</taxon>
        <taxon>Bacteroidota</taxon>
        <taxon>Flavobacteriia</taxon>
        <taxon>Flavobacteriales</taxon>
        <taxon>Flavobacteriaceae</taxon>
        <taxon>Siansivirga</taxon>
    </lineage>
</organism>
<keyword evidence="2" id="KW-0378">Hydrolase</keyword>
<name>A0A0C5WAY0_9FLAO</name>
<keyword evidence="9" id="KW-1185">Reference proteome</keyword>
<feature type="binding site" evidence="6">
    <location>
        <begin position="229"/>
        <end position="232"/>
    </location>
    <ligand>
        <name>substrate</name>
    </ligand>
</feature>
<sequence length="316" mass="33309">MSKKTKYSLCIHGGAGVIIKNKLSTTDKNLIIADLKASIAAGENILNKGGSATDAVCAAVEVLENSMHFNAGKGAVYNRNGEHLLEASVMDGATLKAGALANSKRIKNPVLFAKTLLNRDDVVFISGDSVDALAGELGHPLVDNNYFDTSFRKEQWEFAQSLSDNTTFLDHTNLKMGTVGAVALDTHGNLAAATSTGGMTNKLDGRIGDSAIIGCGTYAKNKTCAVSCTGIGEFFMRATVASTVSHLMEYGGLSLEAAAHQAIHEHQAKLGGDGGLVAIDAQGNITMPYNSQGMYRAFVNEGSNKRGVFIWDEAEN</sequence>
<dbReference type="Proteomes" id="UP000032229">
    <property type="component" value="Chromosome"/>
</dbReference>
<dbReference type="SUPFAM" id="SSF56235">
    <property type="entry name" value="N-terminal nucleophile aminohydrolases (Ntn hydrolases)"/>
    <property type="match status" value="1"/>
</dbReference>
<evidence type="ECO:0000256" key="2">
    <source>
        <dbReference type="ARBA" id="ARBA00022801"/>
    </source>
</evidence>
<dbReference type="PATRIC" id="fig|1454006.5.peg.2356"/>
<evidence type="ECO:0000313" key="8">
    <source>
        <dbReference type="EMBL" id="AJR04238.1"/>
    </source>
</evidence>
<keyword evidence="1" id="KW-0645">Protease</keyword>
<gene>
    <name evidence="8" type="ORF">AW14_11875</name>
</gene>
<evidence type="ECO:0000256" key="1">
    <source>
        <dbReference type="ARBA" id="ARBA00022670"/>
    </source>
</evidence>
<protein>
    <recommendedName>
        <fullName evidence="4">Isoaspartyl peptidase</fullName>
    </recommendedName>
</protein>
<dbReference type="EMBL" id="CP007202">
    <property type="protein sequence ID" value="AJR04238.1"/>
    <property type="molecule type" value="Genomic_DNA"/>
</dbReference>
<dbReference type="GO" id="GO:0008233">
    <property type="term" value="F:peptidase activity"/>
    <property type="evidence" value="ECO:0007669"/>
    <property type="project" value="UniProtKB-KW"/>
</dbReference>
<feature type="active site" description="Nucleophile" evidence="5">
    <location>
        <position position="178"/>
    </location>
</feature>
<feature type="site" description="Cleavage; by autolysis" evidence="7">
    <location>
        <begin position="177"/>
        <end position="178"/>
    </location>
</feature>
<dbReference type="Gene3D" id="3.60.20.30">
    <property type="entry name" value="(Glycosyl)asparaginase"/>
    <property type="match status" value="1"/>
</dbReference>
<dbReference type="PANTHER" id="PTHR10188">
    <property type="entry name" value="L-ASPARAGINASE"/>
    <property type="match status" value="1"/>
</dbReference>
<evidence type="ECO:0000256" key="3">
    <source>
        <dbReference type="ARBA" id="ARBA00022813"/>
    </source>
</evidence>
<evidence type="ECO:0000313" key="9">
    <source>
        <dbReference type="Proteomes" id="UP000032229"/>
    </source>
</evidence>
<dbReference type="OrthoDB" id="9780217at2"/>
<dbReference type="CDD" id="cd04701">
    <property type="entry name" value="Asparaginase_2"/>
    <property type="match status" value="1"/>
</dbReference>
<feature type="binding site" evidence="6">
    <location>
        <begin position="206"/>
        <end position="209"/>
    </location>
    <ligand>
        <name>substrate</name>
    </ligand>
</feature>
<accession>A0A0C5WAY0</accession>
<dbReference type="PANTHER" id="PTHR10188:SF6">
    <property type="entry name" value="N(4)-(BETA-N-ACETYLGLUCOSAMINYL)-L-ASPARAGINASE"/>
    <property type="match status" value="1"/>
</dbReference>
<evidence type="ECO:0000256" key="5">
    <source>
        <dbReference type="PIRSR" id="PIRSR600246-1"/>
    </source>
</evidence>
<evidence type="ECO:0000256" key="6">
    <source>
        <dbReference type="PIRSR" id="PIRSR600246-2"/>
    </source>
</evidence>
<dbReference type="FunFam" id="3.60.20.30:FF:000001">
    <property type="entry name" value="Isoaspartyl peptidase/L-asparaginase"/>
    <property type="match status" value="1"/>
</dbReference>
<dbReference type="STRING" id="1454006.AW14_11875"/>
<dbReference type="KEGG" id="sze:AW14_11875"/>
<proteinExistence type="predicted"/>